<dbReference type="EnsemblPlants" id="Ma04_t19360.1">
    <property type="protein sequence ID" value="Ma04_p19360.1"/>
    <property type="gene ID" value="Ma04_g19360"/>
</dbReference>
<organism evidence="1 2">
    <name type="scientific">Musa acuminata subsp. malaccensis</name>
    <name type="common">Wild banana</name>
    <name type="synonym">Musa malaccensis</name>
    <dbReference type="NCBI Taxonomy" id="214687"/>
    <lineage>
        <taxon>Eukaryota</taxon>
        <taxon>Viridiplantae</taxon>
        <taxon>Streptophyta</taxon>
        <taxon>Embryophyta</taxon>
        <taxon>Tracheophyta</taxon>
        <taxon>Spermatophyta</taxon>
        <taxon>Magnoliopsida</taxon>
        <taxon>Liliopsida</taxon>
        <taxon>Zingiberales</taxon>
        <taxon>Musaceae</taxon>
        <taxon>Musa</taxon>
    </lineage>
</organism>
<accession>A0A804IRG2</accession>
<proteinExistence type="predicted"/>
<keyword evidence="2" id="KW-1185">Reference proteome</keyword>
<dbReference type="Gramene" id="Ma04_t19360.1">
    <property type="protein sequence ID" value="Ma04_p19360.1"/>
    <property type="gene ID" value="Ma04_g19360"/>
</dbReference>
<dbReference type="Proteomes" id="UP000012960">
    <property type="component" value="Unplaced"/>
</dbReference>
<dbReference type="InParanoid" id="A0A804IRG2"/>
<evidence type="ECO:0000313" key="1">
    <source>
        <dbReference type="EnsemblPlants" id="Ma04_p19360.1"/>
    </source>
</evidence>
<sequence>MLRGILLLTRGIMLARERSNFNLLRRQVCLGPFKLCKHKCDM</sequence>
<name>A0A804IRG2_MUSAM</name>
<reference evidence="1" key="1">
    <citation type="submission" date="2021-05" db="UniProtKB">
        <authorList>
            <consortium name="EnsemblPlants"/>
        </authorList>
    </citation>
    <scope>IDENTIFICATION</scope>
    <source>
        <strain evidence="1">subsp. malaccensis</strain>
    </source>
</reference>
<protein>
    <submittedName>
        <fullName evidence="1">Uncharacterized protein</fullName>
    </submittedName>
</protein>
<evidence type="ECO:0000313" key="2">
    <source>
        <dbReference type="Proteomes" id="UP000012960"/>
    </source>
</evidence>
<dbReference type="AlphaFoldDB" id="A0A804IRG2"/>